<gene>
    <name evidence="1" type="ORF">JCM19235_262</name>
</gene>
<reference evidence="1 2" key="1">
    <citation type="submission" date="2014-09" db="EMBL/GenBank/DDBJ databases">
        <title>Vibrio maritimus JCM 19235. (C45) whole genome shotgun sequence.</title>
        <authorList>
            <person name="Sawabe T."/>
            <person name="Meirelles P."/>
            <person name="Nakanishi M."/>
            <person name="Sayaka M."/>
            <person name="Hattori M."/>
            <person name="Ohkuma M."/>
        </authorList>
    </citation>
    <scope>NUCLEOTIDE SEQUENCE [LARGE SCALE GENOMIC DNA]</scope>
    <source>
        <strain evidence="2">JCM19235</strain>
    </source>
</reference>
<dbReference type="AlphaFoldDB" id="A0A090SNQ3"/>
<dbReference type="Proteomes" id="UP000029228">
    <property type="component" value="Unassembled WGS sequence"/>
</dbReference>
<evidence type="ECO:0000313" key="2">
    <source>
        <dbReference type="Proteomes" id="UP000029228"/>
    </source>
</evidence>
<dbReference type="EMBL" id="BBMR01000007">
    <property type="protein sequence ID" value="GAL20987.1"/>
    <property type="molecule type" value="Genomic_DNA"/>
</dbReference>
<name>A0A090SNQ3_9VIBR</name>
<comment type="caution">
    <text evidence="1">The sequence shown here is derived from an EMBL/GenBank/DDBJ whole genome shotgun (WGS) entry which is preliminary data.</text>
</comment>
<sequence>MKIARFLLLSSAVLPYHSHKTERKFHNWGSEIDFILE</sequence>
<organism evidence="1 2">
    <name type="scientific">Vibrio maritimus</name>
    <dbReference type="NCBI Taxonomy" id="990268"/>
    <lineage>
        <taxon>Bacteria</taxon>
        <taxon>Pseudomonadati</taxon>
        <taxon>Pseudomonadota</taxon>
        <taxon>Gammaproteobacteria</taxon>
        <taxon>Vibrionales</taxon>
        <taxon>Vibrionaceae</taxon>
        <taxon>Vibrio</taxon>
    </lineage>
</organism>
<accession>A0A090SNQ3</accession>
<keyword evidence="2" id="KW-1185">Reference proteome</keyword>
<proteinExistence type="predicted"/>
<evidence type="ECO:0000313" key="1">
    <source>
        <dbReference type="EMBL" id="GAL20987.1"/>
    </source>
</evidence>
<protein>
    <submittedName>
        <fullName evidence="1">Uncharacterized protein</fullName>
    </submittedName>
</protein>